<keyword evidence="2" id="KW-1185">Reference proteome</keyword>
<accession>A0ABR6WM51</accession>
<gene>
    <name evidence="1" type="ORF">GH807_10010</name>
</gene>
<dbReference type="Proteomes" id="UP000653358">
    <property type="component" value="Unassembled WGS sequence"/>
</dbReference>
<evidence type="ECO:0000313" key="1">
    <source>
        <dbReference type="EMBL" id="MBC3797381.1"/>
    </source>
</evidence>
<dbReference type="Pfam" id="PF07538">
    <property type="entry name" value="ChW"/>
    <property type="match status" value="1"/>
</dbReference>
<reference evidence="1 2" key="1">
    <citation type="journal article" date="2020" name="mSystems">
        <title>Defining Genomic and Predicted Metabolic Features of the Acetobacterium Genus.</title>
        <authorList>
            <person name="Ross D.E."/>
            <person name="Marshall C.W."/>
            <person name="Gulliver D."/>
            <person name="May H.D."/>
            <person name="Norman R.S."/>
        </authorList>
    </citation>
    <scope>NUCLEOTIDE SEQUENCE [LARGE SCALE GENOMIC DNA]</scope>
    <source>
        <strain evidence="1 2">DSM 9173</strain>
    </source>
</reference>
<dbReference type="InterPro" id="IPR006637">
    <property type="entry name" value="ChW"/>
</dbReference>
<name>A0ABR6WM51_9FIRM</name>
<proteinExistence type="predicted"/>
<comment type="caution">
    <text evidence="1">The sequence shown here is derived from an EMBL/GenBank/DDBJ whole genome shotgun (WGS) entry which is preliminary data.</text>
</comment>
<sequence length="554" mass="56500">MEIVLVGADGKTLPGYSVQYLVHGENYGWTHGWKADGAIAGTTHQCLRLEAIEIKIVKDAPTAYNTAGTYGPQTGTEVVNHDVTVGADGVTLQNLHIKGDLIIAKEVGSGTVNLNNVTVDGNTYVRGGGPNSIHINGGSYNNIIVEKTASGNVRIVATDATGLTVVISEETQGQDIILEGTFDTVKIQAPDVKVSTQGNTAIKELNIAAGAKDAEITLDSKTTVQKAVLDAAVDMKGTGTINQADVNANNVTFEQKPVKQTVEPDVTVPPVVIPVTPVTPPGGGGSPSVAVSGITVTGTGSATTITTDNGTLQMLAAVLPTTATDKSVTWTVTVKATSVSTGSVNGTLVVTLSNQVATTPAAAFGTPTALNNTVSLTGLVAGTTYEWIIGNPAVWTAPNTFTLGAGVTTKDLTDTGFVNGAKLNIRVKANAGAAVSAVQVLTVATANIGMDADQVAVNAEALKYETAATIAKTVAVDEDVDATVVKLKSGQTADGTITIGREPADGTYLKVASNVYVLKAQKTTAGDGTENAVLTFTKNGKTATATVAVTVTAQ</sequence>
<dbReference type="EMBL" id="WJBB01000011">
    <property type="protein sequence ID" value="MBC3797381.1"/>
    <property type="molecule type" value="Genomic_DNA"/>
</dbReference>
<organism evidence="1 2">
    <name type="scientific">Acetobacterium tundrae</name>
    <dbReference type="NCBI Taxonomy" id="132932"/>
    <lineage>
        <taxon>Bacteria</taxon>
        <taxon>Bacillati</taxon>
        <taxon>Bacillota</taxon>
        <taxon>Clostridia</taxon>
        <taxon>Eubacteriales</taxon>
        <taxon>Eubacteriaceae</taxon>
        <taxon>Acetobacterium</taxon>
    </lineage>
</organism>
<evidence type="ECO:0000313" key="2">
    <source>
        <dbReference type="Proteomes" id="UP000653358"/>
    </source>
</evidence>
<dbReference type="SMART" id="SM00728">
    <property type="entry name" value="ChW"/>
    <property type="match status" value="1"/>
</dbReference>
<protein>
    <submittedName>
        <fullName evidence="1">Uncharacterized protein</fullName>
    </submittedName>
</protein>